<dbReference type="Gene3D" id="2.40.420.20">
    <property type="match status" value="1"/>
</dbReference>
<keyword evidence="2" id="KW-0812">Transmembrane</keyword>
<dbReference type="RefSeq" id="WP_141814138.1">
    <property type="nucleotide sequence ID" value="NZ_VFPL01000001.1"/>
</dbReference>
<feature type="domain" description="Heavy metal binding" evidence="3">
    <location>
        <begin position="63"/>
        <end position="89"/>
    </location>
</feature>
<dbReference type="OrthoDB" id="9806939at2"/>
<organism evidence="7 8">
    <name type="scientific">Arcticibacter tournemirensis</name>
    <dbReference type="NCBI Taxonomy" id="699437"/>
    <lineage>
        <taxon>Bacteria</taxon>
        <taxon>Pseudomonadati</taxon>
        <taxon>Bacteroidota</taxon>
        <taxon>Sphingobacteriia</taxon>
        <taxon>Sphingobacteriales</taxon>
        <taxon>Sphingobacteriaceae</taxon>
        <taxon>Arcticibacter</taxon>
    </lineage>
</organism>
<dbReference type="EMBL" id="VWNE01000044">
    <property type="protein sequence ID" value="KAA8476253.1"/>
    <property type="molecule type" value="Genomic_DNA"/>
</dbReference>
<dbReference type="Pfam" id="PF19335">
    <property type="entry name" value="HMBD"/>
    <property type="match status" value="1"/>
</dbReference>
<dbReference type="GO" id="GO:0046914">
    <property type="term" value="F:transition metal ion binding"/>
    <property type="evidence" value="ECO:0007669"/>
    <property type="project" value="TreeGrafter"/>
</dbReference>
<dbReference type="Gene3D" id="2.40.30.170">
    <property type="match status" value="1"/>
</dbReference>
<name>A0A5M9GNE6_9SPHI</name>
<evidence type="ECO:0000256" key="1">
    <source>
        <dbReference type="ARBA" id="ARBA00022448"/>
    </source>
</evidence>
<dbReference type="InterPro" id="IPR058790">
    <property type="entry name" value="BSH_CusB"/>
</dbReference>
<evidence type="ECO:0000259" key="6">
    <source>
        <dbReference type="Pfam" id="PF25975"/>
    </source>
</evidence>
<feature type="domain" description="CusB-like barrel-sandwich hybrid" evidence="5">
    <location>
        <begin position="145"/>
        <end position="245"/>
    </location>
</feature>
<dbReference type="Pfam" id="PF25869">
    <property type="entry name" value="3HB_CusB"/>
    <property type="match status" value="1"/>
</dbReference>
<evidence type="ECO:0000259" key="3">
    <source>
        <dbReference type="Pfam" id="PF19335"/>
    </source>
</evidence>
<evidence type="ECO:0000313" key="8">
    <source>
        <dbReference type="Proteomes" id="UP000322918"/>
    </source>
</evidence>
<evidence type="ECO:0000313" key="7">
    <source>
        <dbReference type="EMBL" id="KAA8476253.1"/>
    </source>
</evidence>
<protein>
    <submittedName>
        <fullName evidence="7">Efflux RND transporter periplasmic adaptor subunit</fullName>
    </submittedName>
</protein>
<sequence length="443" mass="49449">MKKKKIIGIIVSMLLFSVAVWIYFKPTITNNSNVTHEGMSDMKTTSSRGHEIHSHQTSEKAEYTCAMHPQIIRSEPGNCPICGMSFVKKAGLSNEIHNISLHTVLQSTNRFAISSIPSVTLTKREVPVEINALGYTAYNTTQVGAISARITGRIEKLYVRYRFQPVKKGQKIMDIYSPELLTAQQNLLFLLKSDPLNTSLIDASREKLLLLGFTNQQLKEVESRRKPLYRVAIYSQYSGHIHEASRKEMGGNTPQPVSMSDNSSLITKELNLKEGMYLQKGQTIFDVYNPNRIWALLNIYPAEQSHIKVGNKVRIVSETGSGQEVDGLIYFIEPFFREGSKSLIARVNINNNELQSTIGGQVRATISGGRVDAQWLPKESVLSLGLQSIVFLKNANGFRAQKVSTGIEYKNLIQITAGIRPSDSVAANAQFLMDSESFIKTDK</sequence>
<gene>
    <name evidence="7" type="ORF">F1649_20185</name>
</gene>
<dbReference type="GO" id="GO:0030288">
    <property type="term" value="C:outer membrane-bounded periplasmic space"/>
    <property type="evidence" value="ECO:0007669"/>
    <property type="project" value="TreeGrafter"/>
</dbReference>
<dbReference type="InterPro" id="IPR058791">
    <property type="entry name" value="3HB_CusB"/>
</dbReference>
<evidence type="ECO:0000259" key="4">
    <source>
        <dbReference type="Pfam" id="PF25869"/>
    </source>
</evidence>
<keyword evidence="1" id="KW-0813">Transport</keyword>
<dbReference type="PANTHER" id="PTHR30097">
    <property type="entry name" value="CATION EFFLUX SYSTEM PROTEIN CUSB"/>
    <property type="match status" value="1"/>
</dbReference>
<dbReference type="PANTHER" id="PTHR30097:SF15">
    <property type="entry name" value="CATION EFFLUX SYSTEM PROTEIN CUSB"/>
    <property type="match status" value="1"/>
</dbReference>
<dbReference type="Proteomes" id="UP000322918">
    <property type="component" value="Unassembled WGS sequence"/>
</dbReference>
<dbReference type="InterPro" id="IPR045800">
    <property type="entry name" value="HMBD"/>
</dbReference>
<keyword evidence="8" id="KW-1185">Reference proteome</keyword>
<dbReference type="Pfam" id="PF25919">
    <property type="entry name" value="BSH_CusB"/>
    <property type="match status" value="1"/>
</dbReference>
<feature type="domain" description="CzcB-like C-terminal circularly permuted SH3-like" evidence="6">
    <location>
        <begin position="377"/>
        <end position="432"/>
    </location>
</feature>
<comment type="caution">
    <text evidence="7">The sequence shown here is derived from an EMBL/GenBank/DDBJ whole genome shotgun (WGS) entry which is preliminary data.</text>
</comment>
<feature type="transmembrane region" description="Helical" evidence="2">
    <location>
        <begin position="7"/>
        <end position="24"/>
    </location>
</feature>
<dbReference type="GO" id="GO:0015679">
    <property type="term" value="P:plasma membrane copper ion transport"/>
    <property type="evidence" value="ECO:0007669"/>
    <property type="project" value="TreeGrafter"/>
</dbReference>
<feature type="domain" description="CusB-like three alpha-helical bundle" evidence="4">
    <location>
        <begin position="179"/>
        <end position="227"/>
    </location>
</feature>
<dbReference type="Pfam" id="PF25975">
    <property type="entry name" value="CzcB_C"/>
    <property type="match status" value="1"/>
</dbReference>
<reference evidence="7 8" key="1">
    <citation type="submission" date="2019-09" db="EMBL/GenBank/DDBJ databases">
        <title>Pararcticibacter amylolyticus gen. nov., sp. nov., isolated from a rottenly hemp rope, and reclassification of Pedobacter tournemirensis as Pararcticibacter tournemirensis comb. nov.</title>
        <authorList>
            <person name="Cai Y."/>
        </authorList>
    </citation>
    <scope>NUCLEOTIDE SEQUENCE [LARGE SCALE GENOMIC DNA]</scope>
    <source>
        <strain evidence="7 8">TF5-37.2-LB10</strain>
    </source>
</reference>
<dbReference type="GO" id="GO:0060003">
    <property type="term" value="P:copper ion export"/>
    <property type="evidence" value="ECO:0007669"/>
    <property type="project" value="TreeGrafter"/>
</dbReference>
<evidence type="ECO:0000256" key="2">
    <source>
        <dbReference type="SAM" id="Phobius"/>
    </source>
</evidence>
<accession>A0A5M9GNE6</accession>
<keyword evidence="2" id="KW-1133">Transmembrane helix</keyword>
<dbReference type="InterPro" id="IPR051909">
    <property type="entry name" value="MFP_Cation_Efflux"/>
</dbReference>
<keyword evidence="2" id="KW-0472">Membrane</keyword>
<proteinExistence type="predicted"/>
<evidence type="ECO:0000259" key="5">
    <source>
        <dbReference type="Pfam" id="PF25919"/>
    </source>
</evidence>
<dbReference type="AlphaFoldDB" id="A0A5M9GNE6"/>
<dbReference type="InterPro" id="IPR058649">
    <property type="entry name" value="CzcB_C"/>
</dbReference>